<dbReference type="GO" id="GO:0016887">
    <property type="term" value="F:ATP hydrolysis activity"/>
    <property type="evidence" value="ECO:0007669"/>
    <property type="project" value="InterPro"/>
</dbReference>
<dbReference type="SUPFAM" id="SSF52540">
    <property type="entry name" value="P-loop containing nucleoside triphosphate hydrolases"/>
    <property type="match status" value="1"/>
</dbReference>
<protein>
    <submittedName>
        <fullName evidence="6">Polar amino acid transport system ATP-binding protein</fullName>
    </submittedName>
</protein>
<dbReference type="EMBL" id="FRCP01000021">
    <property type="protein sequence ID" value="SHM90865.1"/>
    <property type="molecule type" value="Genomic_DNA"/>
</dbReference>
<comment type="similarity">
    <text evidence="1">Belongs to the ABC transporter superfamily.</text>
</comment>
<dbReference type="GO" id="GO:0015424">
    <property type="term" value="F:ABC-type amino acid transporter activity"/>
    <property type="evidence" value="ECO:0007669"/>
    <property type="project" value="InterPro"/>
</dbReference>
<evidence type="ECO:0000256" key="1">
    <source>
        <dbReference type="ARBA" id="ARBA00005417"/>
    </source>
</evidence>
<evidence type="ECO:0000313" key="6">
    <source>
        <dbReference type="EMBL" id="SHM90865.1"/>
    </source>
</evidence>
<name>A0A1M7MJ59_9FIRM</name>
<dbReference type="OrthoDB" id="9804199at2"/>
<dbReference type="InterPro" id="IPR003593">
    <property type="entry name" value="AAA+_ATPase"/>
</dbReference>
<dbReference type="PIRSF" id="PIRSF039085">
    <property type="entry name" value="ABC_ATPase_HisP"/>
    <property type="match status" value="1"/>
</dbReference>
<dbReference type="SMART" id="SM00382">
    <property type="entry name" value="AAA"/>
    <property type="match status" value="1"/>
</dbReference>
<dbReference type="STRING" id="1120996.SAMN02746066_03856"/>
<dbReference type="Proteomes" id="UP000184038">
    <property type="component" value="Unassembled WGS sequence"/>
</dbReference>
<dbReference type="RefSeq" id="WP_073290389.1">
    <property type="nucleotide sequence ID" value="NZ_FRCP01000021.1"/>
</dbReference>
<keyword evidence="3" id="KW-0547">Nucleotide-binding</keyword>
<evidence type="ECO:0000256" key="3">
    <source>
        <dbReference type="ARBA" id="ARBA00022741"/>
    </source>
</evidence>
<gene>
    <name evidence="6" type="ORF">SAMN02746066_03856</name>
</gene>
<dbReference type="PROSITE" id="PS50893">
    <property type="entry name" value="ABC_TRANSPORTER_2"/>
    <property type="match status" value="1"/>
</dbReference>
<dbReference type="Pfam" id="PF00005">
    <property type="entry name" value="ABC_tran"/>
    <property type="match status" value="1"/>
</dbReference>
<dbReference type="InterPro" id="IPR030679">
    <property type="entry name" value="ABC_ATPase_HisP-typ"/>
</dbReference>
<evidence type="ECO:0000259" key="5">
    <source>
        <dbReference type="PROSITE" id="PS50893"/>
    </source>
</evidence>
<sequence length="258" mass="29110">MNTNSKDNILQIKNLEKGFDQTTILNNLSLEVKKGEVVVILGPSGCGKSTLLRCINGLETIQNGEILLNGENIRESKQAMYAIRQKIGMVFQSYDLFPHMNILDNITLGPVKAQGRKKEEVRREAEQLLERVGLLDKVNAYPRQLSGGQKQRVAIVRALCMHPEIMLFDEVTAALDPEMVREVLDVMLELAKQGTTMLIVTHEMSFARAIADRIIFLDGGSIVEESEPEMFFTNPSTERARKFLDVFTFENVHNIETE</sequence>
<evidence type="ECO:0000313" key="7">
    <source>
        <dbReference type="Proteomes" id="UP000184038"/>
    </source>
</evidence>
<dbReference type="InterPro" id="IPR003439">
    <property type="entry name" value="ABC_transporter-like_ATP-bd"/>
</dbReference>
<dbReference type="InterPro" id="IPR050086">
    <property type="entry name" value="MetN_ABC_transporter-like"/>
</dbReference>
<dbReference type="FunFam" id="3.40.50.300:FF:000020">
    <property type="entry name" value="Amino acid ABC transporter ATP-binding component"/>
    <property type="match status" value="1"/>
</dbReference>
<dbReference type="InterPro" id="IPR027417">
    <property type="entry name" value="P-loop_NTPase"/>
</dbReference>
<dbReference type="GO" id="GO:0005524">
    <property type="term" value="F:ATP binding"/>
    <property type="evidence" value="ECO:0007669"/>
    <property type="project" value="UniProtKB-KW"/>
</dbReference>
<evidence type="ECO:0000256" key="2">
    <source>
        <dbReference type="ARBA" id="ARBA00022448"/>
    </source>
</evidence>
<evidence type="ECO:0000256" key="4">
    <source>
        <dbReference type="ARBA" id="ARBA00022840"/>
    </source>
</evidence>
<dbReference type="PANTHER" id="PTHR43166:SF4">
    <property type="entry name" value="PHOSPHONATES IMPORT ATP-BINDING PROTEIN PHNC"/>
    <property type="match status" value="1"/>
</dbReference>
<keyword evidence="7" id="KW-1185">Reference proteome</keyword>
<keyword evidence="4 6" id="KW-0067">ATP-binding</keyword>
<dbReference type="InterPro" id="IPR017871">
    <property type="entry name" value="ABC_transporter-like_CS"/>
</dbReference>
<dbReference type="AlphaFoldDB" id="A0A1M7MJ59"/>
<dbReference type="Gene3D" id="3.40.50.300">
    <property type="entry name" value="P-loop containing nucleotide triphosphate hydrolases"/>
    <property type="match status" value="1"/>
</dbReference>
<proteinExistence type="inferred from homology"/>
<organism evidence="6 7">
    <name type="scientific">Anaerosporobacter mobilis DSM 15930</name>
    <dbReference type="NCBI Taxonomy" id="1120996"/>
    <lineage>
        <taxon>Bacteria</taxon>
        <taxon>Bacillati</taxon>
        <taxon>Bacillota</taxon>
        <taxon>Clostridia</taxon>
        <taxon>Lachnospirales</taxon>
        <taxon>Lachnospiraceae</taxon>
        <taxon>Anaerosporobacter</taxon>
    </lineage>
</organism>
<reference evidence="6 7" key="1">
    <citation type="submission" date="2016-11" db="EMBL/GenBank/DDBJ databases">
        <authorList>
            <person name="Jaros S."/>
            <person name="Januszkiewicz K."/>
            <person name="Wedrychowicz H."/>
        </authorList>
    </citation>
    <scope>NUCLEOTIDE SEQUENCE [LARGE SCALE GENOMIC DNA]</scope>
    <source>
        <strain evidence="6 7">DSM 15930</strain>
    </source>
</reference>
<dbReference type="CDD" id="cd03262">
    <property type="entry name" value="ABC_HisP_GlnQ"/>
    <property type="match status" value="1"/>
</dbReference>
<dbReference type="PANTHER" id="PTHR43166">
    <property type="entry name" value="AMINO ACID IMPORT ATP-BINDING PROTEIN"/>
    <property type="match status" value="1"/>
</dbReference>
<keyword evidence="2" id="KW-0813">Transport</keyword>
<feature type="domain" description="ABC transporter" evidence="5">
    <location>
        <begin position="10"/>
        <end position="244"/>
    </location>
</feature>
<accession>A0A1M7MJ59</accession>
<dbReference type="PROSITE" id="PS00211">
    <property type="entry name" value="ABC_TRANSPORTER_1"/>
    <property type="match status" value="1"/>
</dbReference>